<evidence type="ECO:0000313" key="3">
    <source>
        <dbReference type="Proteomes" id="UP000319731"/>
    </source>
</evidence>
<dbReference type="RefSeq" id="XP_031023422.1">
    <property type="nucleotide sequence ID" value="XM_031170638.1"/>
</dbReference>
<protein>
    <submittedName>
        <fullName evidence="2">Uncharacterized protein</fullName>
    </submittedName>
</protein>
<gene>
    <name evidence="2" type="ORF">SmJEL517_g04710</name>
</gene>
<organism evidence="2 3">
    <name type="scientific">Synchytrium microbalum</name>
    <dbReference type="NCBI Taxonomy" id="1806994"/>
    <lineage>
        <taxon>Eukaryota</taxon>
        <taxon>Fungi</taxon>
        <taxon>Fungi incertae sedis</taxon>
        <taxon>Chytridiomycota</taxon>
        <taxon>Chytridiomycota incertae sedis</taxon>
        <taxon>Chytridiomycetes</taxon>
        <taxon>Synchytriales</taxon>
        <taxon>Synchytriaceae</taxon>
        <taxon>Synchytrium</taxon>
    </lineage>
</organism>
<sequence length="226" mass="24434">MEHAHQSAFSAIPRRTGTTRSNTTTTSTRHHSNSTLSTSSLLSIATDDDDNDGDGSGSQPADLACVDTNDVTYTIKNNLLVRTSASPDLFNSNGKYYLLNAVAGEELSYVKFRVLADLIHEIRPCFGFVRDGRTLSIQMSTTNYLECPAQRDEYAGVCNRYFYANGQCQSGRCTTQQFTAAASGSTVGDPNGTKSSSSSSDAVVMVDYLHLVMATITLGVFLMSIF</sequence>
<dbReference type="GeneID" id="42005935"/>
<evidence type="ECO:0000313" key="2">
    <source>
        <dbReference type="EMBL" id="TPX32160.1"/>
    </source>
</evidence>
<feature type="region of interest" description="Disordered" evidence="1">
    <location>
        <begin position="1"/>
        <end position="62"/>
    </location>
</feature>
<keyword evidence="3" id="KW-1185">Reference proteome</keyword>
<evidence type="ECO:0000256" key="1">
    <source>
        <dbReference type="SAM" id="MobiDB-lite"/>
    </source>
</evidence>
<dbReference type="AlphaFoldDB" id="A0A507BQY3"/>
<reference evidence="2 3" key="1">
    <citation type="journal article" date="2019" name="Sci. Rep.">
        <title>Comparative genomics of chytrid fungi reveal insights into the obligate biotrophic and pathogenic lifestyle of Synchytrium endobioticum.</title>
        <authorList>
            <person name="van de Vossenberg B.T.L.H."/>
            <person name="Warris S."/>
            <person name="Nguyen H.D.T."/>
            <person name="van Gent-Pelzer M.P.E."/>
            <person name="Joly D.L."/>
            <person name="van de Geest H.C."/>
            <person name="Bonants P.J.M."/>
            <person name="Smith D.S."/>
            <person name="Levesque C.A."/>
            <person name="van der Lee T.A.J."/>
        </authorList>
    </citation>
    <scope>NUCLEOTIDE SEQUENCE [LARGE SCALE GENOMIC DNA]</scope>
    <source>
        <strain evidence="2 3">JEL517</strain>
    </source>
</reference>
<accession>A0A507BQY3</accession>
<dbReference type="EMBL" id="QEAO01000034">
    <property type="protein sequence ID" value="TPX32160.1"/>
    <property type="molecule type" value="Genomic_DNA"/>
</dbReference>
<name>A0A507BQY3_9FUNG</name>
<proteinExistence type="predicted"/>
<comment type="caution">
    <text evidence="2">The sequence shown here is derived from an EMBL/GenBank/DDBJ whole genome shotgun (WGS) entry which is preliminary data.</text>
</comment>
<dbReference type="Proteomes" id="UP000319731">
    <property type="component" value="Unassembled WGS sequence"/>
</dbReference>
<dbReference type="OrthoDB" id="5581000at2759"/>
<feature type="compositionally biased region" description="Low complexity" evidence="1">
    <location>
        <begin position="18"/>
        <end position="43"/>
    </location>
</feature>